<accession>A0A7Y0Q338</accession>
<dbReference type="PROSITE" id="PS51206">
    <property type="entry name" value="SF3_HELICASE_1"/>
    <property type="match status" value="1"/>
</dbReference>
<reference evidence="6 7" key="1">
    <citation type="submission" date="2020-04" db="EMBL/GenBank/DDBJ databases">
        <authorList>
            <person name="Zhang R."/>
            <person name="Schippers A."/>
        </authorList>
    </citation>
    <scope>NUCLEOTIDE SEQUENCE [LARGE SCALE GENOMIC DNA]</scope>
    <source>
        <strain evidence="6 7">DSM 109850</strain>
    </source>
</reference>
<evidence type="ECO:0000256" key="3">
    <source>
        <dbReference type="ARBA" id="ARBA00022840"/>
    </source>
</evidence>
<dbReference type="Proteomes" id="UP000533476">
    <property type="component" value="Unassembled WGS sequence"/>
</dbReference>
<dbReference type="GO" id="GO:0016787">
    <property type="term" value="F:hydrolase activity"/>
    <property type="evidence" value="ECO:0007669"/>
    <property type="project" value="UniProtKB-KW"/>
</dbReference>
<dbReference type="GO" id="GO:0005524">
    <property type="term" value="F:ATP binding"/>
    <property type="evidence" value="ECO:0007669"/>
    <property type="project" value="UniProtKB-KW"/>
</dbReference>
<organism evidence="6 7">
    <name type="scientific">Sulfobacillus harzensis</name>
    <dbReference type="NCBI Taxonomy" id="2729629"/>
    <lineage>
        <taxon>Bacteria</taxon>
        <taxon>Bacillati</taxon>
        <taxon>Bacillota</taxon>
        <taxon>Clostridia</taxon>
        <taxon>Eubacteriales</taxon>
        <taxon>Clostridiales Family XVII. Incertae Sedis</taxon>
        <taxon>Sulfobacillus</taxon>
    </lineage>
</organism>
<evidence type="ECO:0000313" key="6">
    <source>
        <dbReference type="EMBL" id="NMP21799.1"/>
    </source>
</evidence>
<dbReference type="InterPro" id="IPR051620">
    <property type="entry name" value="ORF904-like_C"/>
</dbReference>
<keyword evidence="3" id="KW-0067">ATP-binding</keyword>
<feature type="region of interest" description="Disordered" evidence="4">
    <location>
        <begin position="123"/>
        <end position="146"/>
    </location>
</feature>
<evidence type="ECO:0000313" key="7">
    <source>
        <dbReference type="Proteomes" id="UP000533476"/>
    </source>
</evidence>
<dbReference type="Pfam" id="PF19263">
    <property type="entry name" value="DUF5906"/>
    <property type="match status" value="1"/>
</dbReference>
<dbReference type="EMBL" id="JABBVZ010000012">
    <property type="protein sequence ID" value="NMP21799.1"/>
    <property type="molecule type" value="Genomic_DNA"/>
</dbReference>
<dbReference type="Pfam" id="PF08706">
    <property type="entry name" value="D5_N"/>
    <property type="match status" value="1"/>
</dbReference>
<dbReference type="InterPro" id="IPR045455">
    <property type="entry name" value="NrS-1_pol-like_helicase"/>
</dbReference>
<name>A0A7Y0Q338_9FIRM</name>
<keyword evidence="1" id="KW-0547">Nucleotide-binding</keyword>
<gene>
    <name evidence="6" type="ORF">HIJ39_05465</name>
</gene>
<dbReference type="Gene3D" id="3.40.50.300">
    <property type="entry name" value="P-loop containing nucleotide triphosphate hydrolases"/>
    <property type="match status" value="1"/>
</dbReference>
<sequence>MSIQDAPMIGKADVAPAHLRVIDPARQRLRHADRVALALLITEEEITQVHRMLQRLSAKDEDHAALRNGAGFGKFDVAWGHRLAQLPRLSPGQAVAAAHRLHKYRRQLPEDYRVWTDLLSRRRDAEPQAGPADTPSQPPMGDAATEPNLWTTDWARWFVNKHQARLTRVSGDDVVAEDATIWADLLATELNLGWYHDDLYGLTNRADPLFEPVAGRVDQMVPAIANALRAAGVKVEKSVTRGKDVAAALRMILPHPSDGDWLRWDREHWNRQRGIVFSNGVLDLDTLTLHPLTPDDRATWRISYRWVGADGIPPAAAQFWLMHFQNLFGDDAEAKLKTRALLVRSAVALAPWIRGAQWQKALMLIGPGQNGKGTWIRLWMKILGAQIQSLAVRAYHDDNRFGLTNLKPDTLVAVTPDMDEGATLRGTERWKKIIGDDPIDWERKNRDVVSTQFIARVWMAGPVVPKVADRSQGMYRRLKDTIILFDRKQPEDPGYELKMQRAEHIESLLVLAVQALHRVAVGQDPMPVPASAGAALEDYRRQIDPWEQWIDADEGWLVQDPAGWVPAGRLWEVYRHWYEDYTGERYPKYMPRTTFGRKIAEHCGPRVDRGQAAGGKSYPGIRIQPEWDRRFDD</sequence>
<dbReference type="InterPro" id="IPR014015">
    <property type="entry name" value="Helicase_SF3_DNA-vir"/>
</dbReference>
<dbReference type="PANTHER" id="PTHR35372">
    <property type="entry name" value="ATP BINDING PROTEIN-RELATED"/>
    <property type="match status" value="1"/>
</dbReference>
<proteinExistence type="predicted"/>
<keyword evidence="7" id="KW-1185">Reference proteome</keyword>
<dbReference type="InterPro" id="IPR027417">
    <property type="entry name" value="P-loop_NTPase"/>
</dbReference>
<keyword evidence="2" id="KW-0378">Hydrolase</keyword>
<dbReference type="RefSeq" id="WP_169097520.1">
    <property type="nucleotide sequence ID" value="NZ_JABBVZ010000012.1"/>
</dbReference>
<dbReference type="SUPFAM" id="SSF52540">
    <property type="entry name" value="P-loop containing nucleoside triphosphate hydrolases"/>
    <property type="match status" value="1"/>
</dbReference>
<protein>
    <recommendedName>
        <fullName evidence="5">SF3 helicase domain-containing protein</fullName>
    </recommendedName>
</protein>
<comment type="caution">
    <text evidence="6">The sequence shown here is derived from an EMBL/GenBank/DDBJ whole genome shotgun (WGS) entry which is preliminary data.</text>
</comment>
<evidence type="ECO:0000256" key="1">
    <source>
        <dbReference type="ARBA" id="ARBA00022741"/>
    </source>
</evidence>
<evidence type="ECO:0000256" key="2">
    <source>
        <dbReference type="ARBA" id="ARBA00022801"/>
    </source>
</evidence>
<feature type="domain" description="SF3 helicase" evidence="5">
    <location>
        <begin position="319"/>
        <end position="498"/>
    </location>
</feature>
<evidence type="ECO:0000256" key="4">
    <source>
        <dbReference type="SAM" id="MobiDB-lite"/>
    </source>
</evidence>
<dbReference type="InterPro" id="IPR014818">
    <property type="entry name" value="Phage/plasmid_primase_P4_C"/>
</dbReference>
<dbReference type="AlphaFoldDB" id="A0A7Y0Q338"/>
<dbReference type="PANTHER" id="PTHR35372:SF2">
    <property type="entry name" value="SF3 HELICASE DOMAIN-CONTAINING PROTEIN"/>
    <property type="match status" value="1"/>
</dbReference>
<evidence type="ECO:0000259" key="5">
    <source>
        <dbReference type="PROSITE" id="PS51206"/>
    </source>
</evidence>